<feature type="non-terminal residue" evidence="2">
    <location>
        <position position="379"/>
    </location>
</feature>
<protein>
    <submittedName>
        <fullName evidence="2">Uncharacterized protein</fullName>
    </submittedName>
</protein>
<evidence type="ECO:0000256" key="1">
    <source>
        <dbReference type="SAM" id="MobiDB-lite"/>
    </source>
</evidence>
<feature type="region of interest" description="Disordered" evidence="1">
    <location>
        <begin position="353"/>
        <end position="379"/>
    </location>
</feature>
<reference evidence="2" key="1">
    <citation type="submission" date="2018-05" db="EMBL/GenBank/DDBJ databases">
        <authorList>
            <person name="Lanie J.A."/>
            <person name="Ng W.-L."/>
            <person name="Kazmierczak K.M."/>
            <person name="Andrzejewski T.M."/>
            <person name="Davidsen T.M."/>
            <person name="Wayne K.J."/>
            <person name="Tettelin H."/>
            <person name="Glass J.I."/>
            <person name="Rusch D."/>
            <person name="Podicherti R."/>
            <person name="Tsui H.-C.T."/>
            <person name="Winkler M.E."/>
        </authorList>
    </citation>
    <scope>NUCLEOTIDE SEQUENCE</scope>
</reference>
<feature type="compositionally biased region" description="Pro residues" evidence="1">
    <location>
        <begin position="365"/>
        <end position="379"/>
    </location>
</feature>
<dbReference type="AlphaFoldDB" id="A0A382MQW9"/>
<dbReference type="PRINTS" id="PR01217">
    <property type="entry name" value="PRICHEXTENSN"/>
</dbReference>
<organism evidence="2">
    <name type="scientific">marine metagenome</name>
    <dbReference type="NCBI Taxonomy" id="408172"/>
    <lineage>
        <taxon>unclassified sequences</taxon>
        <taxon>metagenomes</taxon>
        <taxon>ecological metagenomes</taxon>
    </lineage>
</organism>
<dbReference type="EMBL" id="UINC01095269">
    <property type="protein sequence ID" value="SVC51219.1"/>
    <property type="molecule type" value="Genomic_DNA"/>
</dbReference>
<evidence type="ECO:0000313" key="2">
    <source>
        <dbReference type="EMBL" id="SVC51219.1"/>
    </source>
</evidence>
<sequence>ALSIGVLALIVGGLTFVDPALTGLTGRVEPQVEGPEVFMDVLPETTATIEAPTGDVTVTIPAGATAELTRFYYARIEQDTAPRLPDGYIQTERVFDLSVLDPLGEKVDEVVTFREPLELVIDLTAKDVVLSNGDPSLILIQHYHEEEGWEVLPTEVDFAAGIATALVERLSVFALTVKEPVLITLPTPTGIPTATPYPTSTPYPTAVPTGVPASTPYPTFTPYPTYTPWPTPVVGPTYTPVPTPTPAPVPTPTIVPTPRSHGMQLSVNGTPLDPGQTVFGIENGLLVFDPAPDEFGEYEQDSSITVTAFPTVAGSMVILSGVNKLSFKANTGTILARDREWSMTAFITLPPSAATPVPAATAVPTPTPTPTGPTPTPPP</sequence>
<proteinExistence type="predicted"/>
<feature type="compositionally biased region" description="Low complexity" evidence="1">
    <location>
        <begin position="353"/>
        <end position="364"/>
    </location>
</feature>
<accession>A0A382MQW9</accession>
<feature type="non-terminal residue" evidence="2">
    <location>
        <position position="1"/>
    </location>
</feature>
<gene>
    <name evidence="2" type="ORF">METZ01_LOCUS304073</name>
</gene>
<name>A0A382MQW9_9ZZZZ</name>